<dbReference type="Pfam" id="PF10152">
    <property type="entry name" value="CCDC53"/>
    <property type="match status" value="1"/>
</dbReference>
<dbReference type="EMBL" id="PYDT01000005">
    <property type="protein sequence ID" value="THU61690.1"/>
    <property type="molecule type" value="Genomic_DNA"/>
</dbReference>
<accession>A0A4S8JIB0</accession>
<evidence type="ECO:0000256" key="1">
    <source>
        <dbReference type="ARBA" id="ARBA00006290"/>
    </source>
</evidence>
<keyword evidence="4" id="KW-1185">Reference proteome</keyword>
<protein>
    <recommendedName>
        <fullName evidence="5">WASH complex subunit 3</fullName>
    </recommendedName>
</protein>
<sequence length="110" mass="12141">MIPRKAPAAAGRSPFTTAHPAAEEEEEATLAISDQRILYLVNIFIGNTARFLNSFASLCQDKLADVHRRILRLDANLTLLEAQLKSTRPDQEFKKEASLEATTSSSETIP</sequence>
<reference evidence="3 4" key="1">
    <citation type="journal article" date="2019" name="Nat. Plants">
        <title>Genome sequencing of Musa balbisiana reveals subgenome evolution and function divergence in polyploid bananas.</title>
        <authorList>
            <person name="Yao X."/>
        </authorList>
    </citation>
    <scope>NUCLEOTIDE SEQUENCE [LARGE SCALE GENOMIC DNA]</scope>
    <source>
        <strain evidence="4">cv. DH-PKW</strain>
        <tissue evidence="3">Leaves</tissue>
    </source>
</reference>
<gene>
    <name evidence="3" type="ORF">C4D60_Mb07t25970</name>
</gene>
<feature type="region of interest" description="Disordered" evidence="2">
    <location>
        <begin position="1"/>
        <end position="22"/>
    </location>
</feature>
<proteinExistence type="inferred from homology"/>
<dbReference type="GO" id="GO:0071203">
    <property type="term" value="C:WASH complex"/>
    <property type="evidence" value="ECO:0007669"/>
    <property type="project" value="InterPro"/>
</dbReference>
<dbReference type="PANTHER" id="PTHR13015:SF0">
    <property type="entry name" value="WASH COMPLEX SUBUNIT 3"/>
    <property type="match status" value="1"/>
</dbReference>
<dbReference type="GO" id="GO:0030041">
    <property type="term" value="P:actin filament polymerization"/>
    <property type="evidence" value="ECO:0007669"/>
    <property type="project" value="TreeGrafter"/>
</dbReference>
<dbReference type="STRING" id="52838.A0A4S8JIB0"/>
<evidence type="ECO:0000256" key="2">
    <source>
        <dbReference type="SAM" id="MobiDB-lite"/>
    </source>
</evidence>
<evidence type="ECO:0000313" key="3">
    <source>
        <dbReference type="EMBL" id="THU61690.1"/>
    </source>
</evidence>
<organism evidence="3 4">
    <name type="scientific">Musa balbisiana</name>
    <name type="common">Banana</name>
    <dbReference type="NCBI Taxonomy" id="52838"/>
    <lineage>
        <taxon>Eukaryota</taxon>
        <taxon>Viridiplantae</taxon>
        <taxon>Streptophyta</taxon>
        <taxon>Embryophyta</taxon>
        <taxon>Tracheophyta</taxon>
        <taxon>Spermatophyta</taxon>
        <taxon>Magnoliopsida</taxon>
        <taxon>Liliopsida</taxon>
        <taxon>Zingiberales</taxon>
        <taxon>Musaceae</taxon>
        <taxon>Musa</taxon>
    </lineage>
</organism>
<comment type="caution">
    <text evidence="3">The sequence shown here is derived from an EMBL/GenBank/DDBJ whole genome shotgun (WGS) entry which is preliminary data.</text>
</comment>
<dbReference type="Gene3D" id="1.20.5.110">
    <property type="match status" value="1"/>
</dbReference>
<comment type="similarity">
    <text evidence="1">Belongs to the CCDC53 family.</text>
</comment>
<feature type="compositionally biased region" description="Basic and acidic residues" evidence="2">
    <location>
        <begin position="89"/>
        <end position="98"/>
    </location>
</feature>
<name>A0A4S8JIB0_MUSBA</name>
<evidence type="ECO:0000313" key="4">
    <source>
        <dbReference type="Proteomes" id="UP000317650"/>
    </source>
</evidence>
<dbReference type="InterPro" id="IPR019309">
    <property type="entry name" value="WASHC3"/>
</dbReference>
<evidence type="ECO:0008006" key="5">
    <source>
        <dbReference type="Google" id="ProtNLM"/>
    </source>
</evidence>
<feature type="compositionally biased region" description="Low complexity" evidence="2">
    <location>
        <begin position="99"/>
        <end position="110"/>
    </location>
</feature>
<dbReference type="AlphaFoldDB" id="A0A4S8JIB0"/>
<dbReference type="PANTHER" id="PTHR13015">
    <property type="entry name" value="PROTEIN AD-016-RELATED"/>
    <property type="match status" value="1"/>
</dbReference>
<dbReference type="Proteomes" id="UP000317650">
    <property type="component" value="Chromosome 7"/>
</dbReference>
<dbReference type="GO" id="GO:0006887">
    <property type="term" value="P:exocytosis"/>
    <property type="evidence" value="ECO:0007669"/>
    <property type="project" value="TreeGrafter"/>
</dbReference>
<feature type="region of interest" description="Disordered" evidence="2">
    <location>
        <begin position="89"/>
        <end position="110"/>
    </location>
</feature>